<keyword evidence="1 2" id="KW-0238">DNA-binding</keyword>
<feature type="compositionally biased region" description="Acidic residues" evidence="3">
    <location>
        <begin position="45"/>
        <end position="55"/>
    </location>
</feature>
<feature type="DNA-binding region" description="H-T-H motif" evidence="2">
    <location>
        <begin position="82"/>
        <end position="101"/>
    </location>
</feature>
<feature type="region of interest" description="Disordered" evidence="3">
    <location>
        <begin position="42"/>
        <end position="62"/>
    </location>
</feature>
<accession>A0AAU2VT36</accession>
<proteinExistence type="predicted"/>
<feature type="region of interest" description="Disordered" evidence="3">
    <location>
        <begin position="1"/>
        <end position="29"/>
    </location>
</feature>
<dbReference type="InterPro" id="IPR036271">
    <property type="entry name" value="Tet_transcr_reg_TetR-rel_C_sf"/>
</dbReference>
<dbReference type="InterPro" id="IPR001647">
    <property type="entry name" value="HTH_TetR"/>
</dbReference>
<protein>
    <submittedName>
        <fullName evidence="5">TetR/AcrR family transcriptional regulator</fullName>
    </submittedName>
</protein>
<evidence type="ECO:0000256" key="3">
    <source>
        <dbReference type="SAM" id="MobiDB-lite"/>
    </source>
</evidence>
<evidence type="ECO:0000259" key="4">
    <source>
        <dbReference type="PROSITE" id="PS50977"/>
    </source>
</evidence>
<dbReference type="GO" id="GO:0000976">
    <property type="term" value="F:transcription cis-regulatory region binding"/>
    <property type="evidence" value="ECO:0007669"/>
    <property type="project" value="TreeGrafter"/>
</dbReference>
<dbReference type="PANTHER" id="PTHR30055">
    <property type="entry name" value="HTH-TYPE TRANSCRIPTIONAL REGULATOR RUTR"/>
    <property type="match status" value="1"/>
</dbReference>
<dbReference type="Gene3D" id="1.10.357.10">
    <property type="entry name" value="Tetracycline Repressor, domain 2"/>
    <property type="match status" value="1"/>
</dbReference>
<name>A0AAU2VT36_9ACTN</name>
<dbReference type="AlphaFoldDB" id="A0AAU2VT36"/>
<dbReference type="GO" id="GO:0003700">
    <property type="term" value="F:DNA-binding transcription factor activity"/>
    <property type="evidence" value="ECO:0007669"/>
    <property type="project" value="TreeGrafter"/>
</dbReference>
<evidence type="ECO:0000256" key="2">
    <source>
        <dbReference type="PROSITE-ProRule" id="PRU00335"/>
    </source>
</evidence>
<feature type="domain" description="HTH tetR-type" evidence="4">
    <location>
        <begin position="59"/>
        <end position="119"/>
    </location>
</feature>
<evidence type="ECO:0000313" key="5">
    <source>
        <dbReference type="EMBL" id="WTW70504.1"/>
    </source>
</evidence>
<reference evidence="5" key="1">
    <citation type="submission" date="2022-10" db="EMBL/GenBank/DDBJ databases">
        <title>The complete genomes of actinobacterial strains from the NBC collection.</title>
        <authorList>
            <person name="Joergensen T.S."/>
            <person name="Alvarez Arevalo M."/>
            <person name="Sterndorff E.B."/>
            <person name="Faurdal D."/>
            <person name="Vuksanovic O."/>
            <person name="Mourched A.-S."/>
            <person name="Charusanti P."/>
            <person name="Shaw S."/>
            <person name="Blin K."/>
            <person name="Weber T."/>
        </authorList>
    </citation>
    <scope>NUCLEOTIDE SEQUENCE</scope>
    <source>
        <strain evidence="5">NBC_00008</strain>
    </source>
</reference>
<dbReference type="InterPro" id="IPR050109">
    <property type="entry name" value="HTH-type_TetR-like_transc_reg"/>
</dbReference>
<sequence length="283" mass="29863">MAPRSRDNDIDIDGGTDVDRSGSGSGADSDIRAAAGIAAAAVADTDTDTDTEGDGDTQAQPRQRIIEAAAGLLAREGRDAVTTRAVAVAASVQPPAIYRMFGDKGGLLDAVAEYGFATFLATKHVDPDPPDLIEDLRGGWDLAVEFGLANPALFTLMYSEPTRPASAAFRAGLEVLMGRIRRLAAGGWLRVDEELAAMLIHATARGAVLTWLSLPEDRRNPALLTTLRESMVAAVTNREPAVRDAGPAGAARALRAALPEQTVLSGAEQHLLREWLDRVASDD</sequence>
<dbReference type="Pfam" id="PF00440">
    <property type="entry name" value="TetR_N"/>
    <property type="match status" value="1"/>
</dbReference>
<dbReference type="InterPro" id="IPR009057">
    <property type="entry name" value="Homeodomain-like_sf"/>
</dbReference>
<gene>
    <name evidence="5" type="ORF">OG398_20665</name>
</gene>
<dbReference type="EMBL" id="CP108313">
    <property type="protein sequence ID" value="WTW70504.1"/>
    <property type="molecule type" value="Genomic_DNA"/>
</dbReference>
<dbReference type="PANTHER" id="PTHR30055:SF226">
    <property type="entry name" value="HTH-TYPE TRANSCRIPTIONAL REGULATOR PKSA"/>
    <property type="match status" value="1"/>
</dbReference>
<organism evidence="5">
    <name type="scientific">Streptomyces sp. NBC_00008</name>
    <dbReference type="NCBI Taxonomy" id="2903610"/>
    <lineage>
        <taxon>Bacteria</taxon>
        <taxon>Bacillati</taxon>
        <taxon>Actinomycetota</taxon>
        <taxon>Actinomycetes</taxon>
        <taxon>Kitasatosporales</taxon>
        <taxon>Streptomycetaceae</taxon>
        <taxon>Streptomyces</taxon>
    </lineage>
</organism>
<dbReference type="SUPFAM" id="SSF46689">
    <property type="entry name" value="Homeodomain-like"/>
    <property type="match status" value="1"/>
</dbReference>
<dbReference type="SUPFAM" id="SSF48498">
    <property type="entry name" value="Tetracyclin repressor-like, C-terminal domain"/>
    <property type="match status" value="1"/>
</dbReference>
<evidence type="ECO:0000256" key="1">
    <source>
        <dbReference type="ARBA" id="ARBA00023125"/>
    </source>
</evidence>
<dbReference type="PROSITE" id="PS50977">
    <property type="entry name" value="HTH_TETR_2"/>
    <property type="match status" value="1"/>
</dbReference>
<dbReference type="PRINTS" id="PR00455">
    <property type="entry name" value="HTHTETR"/>
</dbReference>